<gene>
    <name evidence="1" type="ORF">Y1Q_0002928</name>
</gene>
<protein>
    <submittedName>
        <fullName evidence="1">Uncharacterized protein</fullName>
    </submittedName>
</protein>
<sequence>MGIITTNYKWNLKNSPQIDTKHTSQEVTRYQWKADYFLCQSLFYLHISQDTLQQAAIKLIGAFRSLSKLTKHPSTVSPCLKIQLLPEL</sequence>
<organism evidence="1 2">
    <name type="scientific">Alligator mississippiensis</name>
    <name type="common">American alligator</name>
    <dbReference type="NCBI Taxonomy" id="8496"/>
    <lineage>
        <taxon>Eukaryota</taxon>
        <taxon>Metazoa</taxon>
        <taxon>Chordata</taxon>
        <taxon>Craniata</taxon>
        <taxon>Vertebrata</taxon>
        <taxon>Euteleostomi</taxon>
        <taxon>Archelosauria</taxon>
        <taxon>Archosauria</taxon>
        <taxon>Crocodylia</taxon>
        <taxon>Alligatoridae</taxon>
        <taxon>Alligatorinae</taxon>
        <taxon>Alligator</taxon>
    </lineage>
</organism>
<keyword evidence="2" id="KW-1185">Reference proteome</keyword>
<comment type="caution">
    <text evidence="1">The sequence shown here is derived from an EMBL/GenBank/DDBJ whole genome shotgun (WGS) entry which is preliminary data.</text>
</comment>
<dbReference type="EMBL" id="AKHW03006231">
    <property type="protein sequence ID" value="KYO22334.1"/>
    <property type="molecule type" value="Genomic_DNA"/>
</dbReference>
<reference evidence="1 2" key="1">
    <citation type="journal article" date="2012" name="Genome Biol.">
        <title>Sequencing three crocodilian genomes to illuminate the evolution of archosaurs and amniotes.</title>
        <authorList>
            <person name="St John J.A."/>
            <person name="Braun E.L."/>
            <person name="Isberg S.R."/>
            <person name="Miles L.G."/>
            <person name="Chong A.Y."/>
            <person name="Gongora J."/>
            <person name="Dalzell P."/>
            <person name="Moran C."/>
            <person name="Bed'hom B."/>
            <person name="Abzhanov A."/>
            <person name="Burgess S.C."/>
            <person name="Cooksey A.M."/>
            <person name="Castoe T.A."/>
            <person name="Crawford N.G."/>
            <person name="Densmore L.D."/>
            <person name="Drew J.C."/>
            <person name="Edwards S.V."/>
            <person name="Faircloth B.C."/>
            <person name="Fujita M.K."/>
            <person name="Greenwold M.J."/>
            <person name="Hoffmann F.G."/>
            <person name="Howard J.M."/>
            <person name="Iguchi T."/>
            <person name="Janes D.E."/>
            <person name="Khan S.Y."/>
            <person name="Kohno S."/>
            <person name="de Koning A.J."/>
            <person name="Lance S.L."/>
            <person name="McCarthy F.M."/>
            <person name="McCormack J.E."/>
            <person name="Merchant M.E."/>
            <person name="Peterson D.G."/>
            <person name="Pollock D.D."/>
            <person name="Pourmand N."/>
            <person name="Raney B.J."/>
            <person name="Roessler K.A."/>
            <person name="Sanford J.R."/>
            <person name="Sawyer R.H."/>
            <person name="Schmidt C.J."/>
            <person name="Triplett E.W."/>
            <person name="Tuberville T.D."/>
            <person name="Venegas-Anaya M."/>
            <person name="Howard J.T."/>
            <person name="Jarvis E.D."/>
            <person name="Guillette L.J.Jr."/>
            <person name="Glenn T.C."/>
            <person name="Green R.E."/>
            <person name="Ray D.A."/>
        </authorList>
    </citation>
    <scope>NUCLEOTIDE SEQUENCE [LARGE SCALE GENOMIC DNA]</scope>
    <source>
        <strain evidence="1">KSC_2009_1</strain>
    </source>
</reference>
<name>A0A151MCU7_ALLMI</name>
<dbReference type="Proteomes" id="UP000050525">
    <property type="component" value="Unassembled WGS sequence"/>
</dbReference>
<accession>A0A151MCU7</accession>
<evidence type="ECO:0000313" key="1">
    <source>
        <dbReference type="EMBL" id="KYO22334.1"/>
    </source>
</evidence>
<proteinExistence type="predicted"/>
<evidence type="ECO:0000313" key="2">
    <source>
        <dbReference type="Proteomes" id="UP000050525"/>
    </source>
</evidence>
<dbReference type="AlphaFoldDB" id="A0A151MCU7"/>